<evidence type="ECO:0000256" key="1">
    <source>
        <dbReference type="SAM" id="MobiDB-lite"/>
    </source>
</evidence>
<organism evidence="2 3">
    <name type="scientific">Favolaschia claudopus</name>
    <dbReference type="NCBI Taxonomy" id="2862362"/>
    <lineage>
        <taxon>Eukaryota</taxon>
        <taxon>Fungi</taxon>
        <taxon>Dikarya</taxon>
        <taxon>Basidiomycota</taxon>
        <taxon>Agaricomycotina</taxon>
        <taxon>Agaricomycetes</taxon>
        <taxon>Agaricomycetidae</taxon>
        <taxon>Agaricales</taxon>
        <taxon>Marasmiineae</taxon>
        <taxon>Mycenaceae</taxon>
        <taxon>Favolaschia</taxon>
    </lineage>
</organism>
<evidence type="ECO:0000313" key="3">
    <source>
        <dbReference type="Proteomes" id="UP001362999"/>
    </source>
</evidence>
<evidence type="ECO:0000313" key="2">
    <source>
        <dbReference type="EMBL" id="KAK7013330.1"/>
    </source>
</evidence>
<feature type="region of interest" description="Disordered" evidence="1">
    <location>
        <begin position="154"/>
        <end position="183"/>
    </location>
</feature>
<dbReference type="Proteomes" id="UP001362999">
    <property type="component" value="Unassembled WGS sequence"/>
</dbReference>
<protein>
    <submittedName>
        <fullName evidence="2">Uncharacterized protein</fullName>
    </submittedName>
</protein>
<keyword evidence="3" id="KW-1185">Reference proteome</keyword>
<accession>A0AAW0AJI7</accession>
<dbReference type="EMBL" id="JAWWNJ010000060">
    <property type="protein sequence ID" value="KAK7013330.1"/>
    <property type="molecule type" value="Genomic_DNA"/>
</dbReference>
<name>A0AAW0AJI7_9AGAR</name>
<dbReference type="AlphaFoldDB" id="A0AAW0AJI7"/>
<comment type="caution">
    <text evidence="2">The sequence shown here is derived from an EMBL/GenBank/DDBJ whole genome shotgun (WGS) entry which is preliminary data.</text>
</comment>
<gene>
    <name evidence="2" type="ORF">R3P38DRAFT_3207507</name>
</gene>
<sequence length="335" mass="35962">MVEEWSFALSYASDHRRALKALVSFNRGHVMVRSSGSHDIPVLVFFKPCLPRIPTSRSYASTVRRSTTTATTTSRPSLAHPQVLLVPPELKLALGSSPTSPSSTQETYIRLAGVGVSPLCHTQEGKRDPQSFLKVVVAGFLPSGRMRHLSGLSLPSEAHEHPSMEEEAGKEEEGREGGGEAGVGYGPRCVSAQKWGKGVMQYAINALAFLAPMTTTTNESMSTRVSPSRWRRLKPRIHDCGVVATGARGLAVVKAGIVLLLPGDGCARSSDGLVGRVWRRGRRNEEGSVGLELRECGGEALVTLWNSVWIPSMVEELALVPESPTSEGGAADKVV</sequence>
<reference evidence="2 3" key="1">
    <citation type="journal article" date="2024" name="J Genomics">
        <title>Draft genome sequencing and assembly of Favolaschia claudopus CIRM-BRFM 2984 isolated from oak limbs.</title>
        <authorList>
            <person name="Navarro D."/>
            <person name="Drula E."/>
            <person name="Chaduli D."/>
            <person name="Cazenave R."/>
            <person name="Ahrendt S."/>
            <person name="Wang J."/>
            <person name="Lipzen A."/>
            <person name="Daum C."/>
            <person name="Barry K."/>
            <person name="Grigoriev I.V."/>
            <person name="Favel A."/>
            <person name="Rosso M.N."/>
            <person name="Martin F."/>
        </authorList>
    </citation>
    <scope>NUCLEOTIDE SEQUENCE [LARGE SCALE GENOMIC DNA]</scope>
    <source>
        <strain evidence="2 3">CIRM-BRFM 2984</strain>
    </source>
</reference>
<proteinExistence type="predicted"/>